<evidence type="ECO:0000313" key="3">
    <source>
        <dbReference type="Proteomes" id="UP000267096"/>
    </source>
</evidence>
<proteinExistence type="predicted"/>
<dbReference type="EMBL" id="UYRR01014731">
    <property type="protein sequence ID" value="VDK27445.1"/>
    <property type="molecule type" value="Genomic_DNA"/>
</dbReference>
<organism evidence="4">
    <name type="scientific">Anisakis simplex</name>
    <name type="common">Herring worm</name>
    <dbReference type="NCBI Taxonomy" id="6269"/>
    <lineage>
        <taxon>Eukaryota</taxon>
        <taxon>Metazoa</taxon>
        <taxon>Ecdysozoa</taxon>
        <taxon>Nematoda</taxon>
        <taxon>Chromadorea</taxon>
        <taxon>Rhabditida</taxon>
        <taxon>Spirurina</taxon>
        <taxon>Ascaridomorpha</taxon>
        <taxon>Ascaridoidea</taxon>
        <taxon>Anisakidae</taxon>
        <taxon>Anisakis</taxon>
        <taxon>Anisakis simplex complex</taxon>
    </lineage>
</organism>
<dbReference type="Proteomes" id="UP000267096">
    <property type="component" value="Unassembled WGS sequence"/>
</dbReference>
<name>A0A0M3JGV6_ANISI</name>
<gene>
    <name evidence="1" type="ORF">ASIM_LOCUS6642</name>
    <name evidence="2" type="ORF">ASIM_LOCUS6711</name>
</gene>
<reference evidence="4 5" key="1">
    <citation type="submission" date="2017-02" db="UniProtKB">
        <authorList>
            <consortium name="WormBaseParasite"/>
        </authorList>
    </citation>
    <scope>IDENTIFICATION</scope>
</reference>
<sequence>MLELNAVGIYRLRRRLRHVHDVRIGKHLQMLIGCLQHFKRRFDFYLKLLLLSQDNESTKPDRISRICHSIENLLTEYLSEVL</sequence>
<accession>A0A0M3JGV6</accession>
<dbReference type="AlphaFoldDB" id="A0A0M3JGV6"/>
<evidence type="ECO:0000313" key="2">
    <source>
        <dbReference type="EMBL" id="VDK27612.1"/>
    </source>
</evidence>
<dbReference type="EMBL" id="UYRR01015005">
    <property type="protein sequence ID" value="VDK27612.1"/>
    <property type="molecule type" value="Genomic_DNA"/>
</dbReference>
<evidence type="ECO:0000313" key="5">
    <source>
        <dbReference type="WBParaSite" id="ASIM_0000693301-mRNA-1"/>
    </source>
</evidence>
<keyword evidence="3" id="KW-1185">Reference proteome</keyword>
<dbReference type="WBParaSite" id="ASIM_0000686401-mRNA-1">
    <property type="protein sequence ID" value="ASIM_0000686401-mRNA-1"/>
    <property type="gene ID" value="ASIM_0000686401"/>
</dbReference>
<evidence type="ECO:0000313" key="1">
    <source>
        <dbReference type="EMBL" id="VDK27445.1"/>
    </source>
</evidence>
<reference evidence="1 3" key="2">
    <citation type="submission" date="2018-11" db="EMBL/GenBank/DDBJ databases">
        <authorList>
            <consortium name="Pathogen Informatics"/>
        </authorList>
    </citation>
    <scope>NUCLEOTIDE SEQUENCE [LARGE SCALE GENOMIC DNA]</scope>
</reference>
<protein>
    <submittedName>
        <fullName evidence="4 5">Transposase</fullName>
    </submittedName>
</protein>
<evidence type="ECO:0000313" key="4">
    <source>
        <dbReference type="WBParaSite" id="ASIM_0000686401-mRNA-1"/>
    </source>
</evidence>
<dbReference type="WBParaSite" id="ASIM_0000693301-mRNA-1">
    <property type="protein sequence ID" value="ASIM_0000693301-mRNA-1"/>
    <property type="gene ID" value="ASIM_0000693301"/>
</dbReference>